<evidence type="ECO:0000256" key="8">
    <source>
        <dbReference type="ARBA" id="ARBA00023136"/>
    </source>
</evidence>
<dbReference type="InterPro" id="IPR001297">
    <property type="entry name" value="PBS_linker_dom"/>
</dbReference>
<comment type="similarity">
    <text evidence="9">Belongs to the phycobilisome linker protein family.</text>
</comment>
<reference evidence="11" key="1">
    <citation type="submission" date="2024-06" db="EMBL/GenBank/DDBJ databases">
        <title>The complete plastid genome and phylogenetic analysis of Gracilaria hainanensis.</title>
        <authorList>
            <person name="Tan H."/>
            <person name="Li N."/>
        </authorList>
    </citation>
    <scope>NUCLEOTIDE SEQUENCE</scope>
</reference>
<dbReference type="InterPro" id="IPR016470">
    <property type="entry name" value="Phycobilisome"/>
</dbReference>
<dbReference type="GO" id="GO:0030089">
    <property type="term" value="C:phycobilisome"/>
    <property type="evidence" value="ECO:0007669"/>
    <property type="project" value="UniProtKB-UniRule"/>
</dbReference>
<proteinExistence type="inferred from homology"/>
<keyword evidence="7" id="KW-0793">Thylakoid</keyword>
<dbReference type="PANTHER" id="PTHR34011">
    <property type="entry name" value="PHYCOBILISOME 32.1 KDA LINKER POLYPEPTIDE, PHYCOCYANIN-ASSOCIATED, ROD 2-RELATED"/>
    <property type="match status" value="1"/>
</dbReference>
<dbReference type="Pfam" id="PF00427">
    <property type="entry name" value="PBS_linker_poly"/>
    <property type="match status" value="1"/>
</dbReference>
<evidence type="ECO:0000256" key="9">
    <source>
        <dbReference type="PROSITE-ProRule" id="PRU00775"/>
    </source>
</evidence>
<dbReference type="GO" id="GO:0015979">
    <property type="term" value="P:photosynthesis"/>
    <property type="evidence" value="ECO:0007669"/>
    <property type="project" value="UniProtKB-KW"/>
</dbReference>
<dbReference type="InterPro" id="IPR038255">
    <property type="entry name" value="PBS_linker_sf"/>
</dbReference>
<dbReference type="EMBL" id="PP942170">
    <property type="protein sequence ID" value="XCA55458.1"/>
    <property type="molecule type" value="Genomic_DNA"/>
</dbReference>
<dbReference type="GO" id="GO:0009535">
    <property type="term" value="C:chloroplast thylakoid membrane"/>
    <property type="evidence" value="ECO:0007669"/>
    <property type="project" value="UniProtKB-SubCell"/>
</dbReference>
<dbReference type="PROSITE" id="PS51445">
    <property type="entry name" value="PBS_LINKER"/>
    <property type="match status" value="1"/>
</dbReference>
<feature type="domain" description="PBS-linker" evidence="10">
    <location>
        <begin position="11"/>
        <end position="191"/>
    </location>
</feature>
<gene>
    <name evidence="11" type="primary">cpcG</name>
</gene>
<keyword evidence="5 11" id="KW-0934">Plastid</keyword>
<organism evidence="11">
    <name type="scientific">Gracilaria hainanensis</name>
    <dbReference type="NCBI Taxonomy" id="2871843"/>
    <lineage>
        <taxon>Eukaryota</taxon>
        <taxon>Rhodophyta</taxon>
        <taxon>Florideophyceae</taxon>
        <taxon>Rhodymeniophycidae</taxon>
        <taxon>Gracilariales</taxon>
        <taxon>Gracilariaceae</taxon>
        <taxon>Gracilaria</taxon>
    </lineage>
</organism>
<evidence type="ECO:0000259" key="10">
    <source>
        <dbReference type="PROSITE" id="PS51445"/>
    </source>
</evidence>
<evidence type="ECO:0000256" key="1">
    <source>
        <dbReference type="ARBA" id="ARBA00004185"/>
    </source>
</evidence>
<evidence type="ECO:0000256" key="3">
    <source>
        <dbReference type="ARBA" id="ARBA00022531"/>
    </source>
</evidence>
<name>A0AAU7YR67_9FLOR</name>
<sequence>MSIPLLNYSLSTQNQRVDGFEYLPGEEQPKIYTTDDIPAAAEMDEIIWAAYRQIFSEHQILNSTAQPFLESQLRFNQIKVKDFIRGLLLSESFLTFNYNFNNNYRFVEMCIQRVLGRDIYNEREKLAFSIIIASKGLKTFFNILLDSDEYVENFGYDTVPYQRRRVIAQRSKGEIPFNLKTPRMGKEFATKQGMPQLLWAGPIRRFRPQEQKPKAGDPALFLTMVNDIKPLLIS</sequence>
<comment type="subcellular location">
    <subcellularLocation>
        <location evidence="1">Plastid</location>
        <location evidence="1">Chloroplast thylakoid membrane</location>
        <topology evidence="1">Peripheral membrane protein</topology>
        <orientation evidence="1">Stromal side</orientation>
    </subcellularLocation>
</comment>
<protein>
    <submittedName>
        <fullName evidence="11">Phycobilisome rod-core linker polypeptide</fullName>
    </submittedName>
</protein>
<keyword evidence="4" id="KW-0042">Antenna complex</keyword>
<evidence type="ECO:0000256" key="2">
    <source>
        <dbReference type="ARBA" id="ARBA00022528"/>
    </source>
</evidence>
<evidence type="ECO:0000256" key="5">
    <source>
        <dbReference type="ARBA" id="ARBA00022640"/>
    </source>
</evidence>
<evidence type="ECO:0000313" key="11">
    <source>
        <dbReference type="EMBL" id="XCA55458.1"/>
    </source>
</evidence>
<dbReference type="PIRSF" id="PIRSF005898">
    <property type="entry name" value="Phycobilisome_CpeC/CpcI"/>
    <property type="match status" value="1"/>
</dbReference>
<dbReference type="AlphaFoldDB" id="A0AAU7YR67"/>
<evidence type="ECO:0000256" key="4">
    <source>
        <dbReference type="ARBA" id="ARBA00022549"/>
    </source>
</evidence>
<geneLocation type="chloroplast" evidence="11"/>
<evidence type="ECO:0000256" key="6">
    <source>
        <dbReference type="ARBA" id="ARBA00022738"/>
    </source>
</evidence>
<keyword evidence="2 11" id="KW-0150">Chloroplast</keyword>
<keyword evidence="6 9" id="KW-0605">Phycobilisome</keyword>
<dbReference type="Gene3D" id="1.10.3130.20">
    <property type="entry name" value="Phycobilisome linker domain"/>
    <property type="match status" value="1"/>
</dbReference>
<accession>A0AAU7YR67</accession>
<keyword evidence="3" id="KW-0602">Photosynthesis</keyword>
<evidence type="ECO:0000256" key="7">
    <source>
        <dbReference type="ARBA" id="ARBA00023078"/>
    </source>
</evidence>
<keyword evidence="8" id="KW-0472">Membrane</keyword>